<dbReference type="NCBIfam" id="NF038006">
    <property type="entry name" value="NhaD_1"/>
    <property type="match status" value="1"/>
</dbReference>
<dbReference type="GO" id="GO:0016020">
    <property type="term" value="C:membrane"/>
    <property type="evidence" value="ECO:0007669"/>
    <property type="project" value="UniProtKB-SubCell"/>
</dbReference>
<dbReference type="RefSeq" id="WP_092827143.1">
    <property type="nucleotide sequence ID" value="NZ_FOGS01000005.1"/>
</dbReference>
<feature type="transmembrane region" description="Helical" evidence="11">
    <location>
        <begin position="425"/>
        <end position="450"/>
    </location>
</feature>
<feature type="transmembrane region" description="Helical" evidence="11">
    <location>
        <begin position="390"/>
        <end position="413"/>
    </location>
</feature>
<comment type="subcellular location">
    <subcellularLocation>
        <location evidence="1">Membrane</location>
        <topology evidence="1">Multi-pass membrane protein</topology>
    </subcellularLocation>
</comment>
<evidence type="ECO:0000256" key="6">
    <source>
        <dbReference type="ARBA" id="ARBA00023053"/>
    </source>
</evidence>
<proteinExistence type="inferred from homology"/>
<dbReference type="PANTHER" id="PTHR43269">
    <property type="entry name" value="SODIUM/PROTON ANTIPORTER 1-RELATED"/>
    <property type="match status" value="1"/>
</dbReference>
<feature type="transmembrane region" description="Helical" evidence="11">
    <location>
        <begin position="462"/>
        <end position="482"/>
    </location>
</feature>
<evidence type="ECO:0000259" key="12">
    <source>
        <dbReference type="Pfam" id="PF03600"/>
    </source>
</evidence>
<accession>A0A1H9TKW0</accession>
<evidence type="ECO:0000256" key="7">
    <source>
        <dbReference type="ARBA" id="ARBA00023065"/>
    </source>
</evidence>
<feature type="transmembrane region" description="Helical" evidence="11">
    <location>
        <begin position="294"/>
        <end position="311"/>
    </location>
</feature>
<keyword evidence="8 11" id="KW-0472">Membrane</keyword>
<feature type="transmembrane region" description="Helical" evidence="11">
    <location>
        <begin position="144"/>
        <end position="163"/>
    </location>
</feature>
<keyword evidence="2" id="KW-0813">Transport</keyword>
<feature type="transmembrane region" description="Helical" evidence="11">
    <location>
        <begin position="270"/>
        <end position="288"/>
    </location>
</feature>
<dbReference type="STRING" id="416874.SAMN04487958_10560"/>
<dbReference type="PANTHER" id="PTHR43269:SF2">
    <property type="entry name" value="SODIUM_PROTON ANTIPORTER 1-RELATED"/>
    <property type="match status" value="1"/>
</dbReference>
<feature type="domain" description="Citrate transporter-like" evidence="12">
    <location>
        <begin position="59"/>
        <end position="432"/>
    </location>
</feature>
<name>A0A1H9TKW0_9GAMM</name>
<feature type="transmembrane region" description="Helical" evidence="11">
    <location>
        <begin position="43"/>
        <end position="62"/>
    </location>
</feature>
<feature type="transmembrane region" description="Helical" evidence="11">
    <location>
        <begin position="102"/>
        <end position="123"/>
    </location>
</feature>
<dbReference type="GO" id="GO:0006814">
    <property type="term" value="P:sodium ion transport"/>
    <property type="evidence" value="ECO:0007669"/>
    <property type="project" value="UniProtKB-KW"/>
</dbReference>
<feature type="transmembrane region" description="Helical" evidence="11">
    <location>
        <begin position="358"/>
        <end position="378"/>
    </location>
</feature>
<evidence type="ECO:0000256" key="9">
    <source>
        <dbReference type="ARBA" id="ARBA00023201"/>
    </source>
</evidence>
<dbReference type="InterPro" id="IPR004680">
    <property type="entry name" value="Cit_transptr-like_dom"/>
</dbReference>
<dbReference type="EMBL" id="FOGS01000005">
    <property type="protein sequence ID" value="SER97253.1"/>
    <property type="molecule type" value="Genomic_DNA"/>
</dbReference>
<keyword evidence="3" id="KW-0050">Antiport</keyword>
<keyword evidence="7" id="KW-0406">Ion transport</keyword>
<keyword evidence="4 11" id="KW-0812">Transmembrane</keyword>
<sequence length="491" mass="54641">MPFFRPPCQPRFDRRWLFLLAALLLVFSPAVLAVTGELDLTQSIVGFFALGIFVMAYALVMAEEKIHMRKSKPVLVAAGIIWSLIGWVYVQNGMSEASEHAFRVTLLEFTELMLFLLVAMTYINALEERRVFDALRSWMLRKGFNYRSLFWLTGGLAFILSPIADNLTTALLMCAVVTKVAEGDKRFINVACINIVVAANAGGAFSPFGDITTLMVWQAGIVPFQDFFILFFPALVNFLIPAVIMSFFVPNKKPESVQEDVWMKRGARRIVVLFLLTITTAVLCHTLLHLPPVLGMMTGLGYLQFFGYYLRRSLPRSLERKRERYSRRGDNKKLEQLGSVVPFDVFNRVARAEWDTLLFFYGVVMCVGGLGFMGYLGLLSEALYLGWNPTAANIVLGVVSAVVDNIPVMFAVLTMEPEMSHGHWLLITLTAGVGGSLLSIGSAAGVAVMGQARGSYTFMGHLRWSPVIMLGYAASILVHMWLNAESFALFG</sequence>
<dbReference type="Proteomes" id="UP000198505">
    <property type="component" value="Unassembled WGS sequence"/>
</dbReference>
<reference evidence="14" key="1">
    <citation type="submission" date="2016-10" db="EMBL/GenBank/DDBJ databases">
        <authorList>
            <person name="Varghese N."/>
            <person name="Submissions S."/>
        </authorList>
    </citation>
    <scope>NUCLEOTIDE SEQUENCE [LARGE SCALE GENOMIC DNA]</scope>
    <source>
        <strain evidence="14">CGMCC 1.6495</strain>
    </source>
</reference>
<dbReference type="Pfam" id="PF03600">
    <property type="entry name" value="CitMHS"/>
    <property type="match status" value="1"/>
</dbReference>
<evidence type="ECO:0000256" key="2">
    <source>
        <dbReference type="ARBA" id="ARBA00022448"/>
    </source>
</evidence>
<protein>
    <submittedName>
        <fullName evidence="13">Sodium/proton antiporter, NhaD family (TC 2.A.62)</fullName>
    </submittedName>
</protein>
<feature type="transmembrane region" description="Helical" evidence="11">
    <location>
        <begin position="74"/>
        <end position="90"/>
    </location>
</feature>
<dbReference type="InterPro" id="IPR045016">
    <property type="entry name" value="NhaD-like"/>
</dbReference>
<evidence type="ECO:0000313" key="13">
    <source>
        <dbReference type="EMBL" id="SER97253.1"/>
    </source>
</evidence>
<evidence type="ECO:0000256" key="5">
    <source>
        <dbReference type="ARBA" id="ARBA00022989"/>
    </source>
</evidence>
<evidence type="ECO:0000256" key="11">
    <source>
        <dbReference type="SAM" id="Phobius"/>
    </source>
</evidence>
<evidence type="ECO:0000256" key="1">
    <source>
        <dbReference type="ARBA" id="ARBA00004141"/>
    </source>
</evidence>
<keyword evidence="6" id="KW-0915">Sodium</keyword>
<evidence type="ECO:0000256" key="4">
    <source>
        <dbReference type="ARBA" id="ARBA00022692"/>
    </source>
</evidence>
<dbReference type="AlphaFoldDB" id="A0A1H9TKW0"/>
<keyword evidence="14" id="KW-1185">Reference proteome</keyword>
<keyword evidence="5 11" id="KW-1133">Transmembrane helix</keyword>
<comment type="similarity">
    <text evidence="10">Belongs to the NhaD Na(+)/H(+) (TC 2.A.62) antiporter family.</text>
</comment>
<evidence type="ECO:0000256" key="8">
    <source>
        <dbReference type="ARBA" id="ARBA00023136"/>
    </source>
</evidence>
<feature type="transmembrane region" description="Helical" evidence="11">
    <location>
        <begin position="227"/>
        <end position="249"/>
    </location>
</feature>
<keyword evidence="9" id="KW-0739">Sodium transport</keyword>
<dbReference type="GO" id="GO:0015297">
    <property type="term" value="F:antiporter activity"/>
    <property type="evidence" value="ECO:0007669"/>
    <property type="project" value="UniProtKB-KW"/>
</dbReference>
<evidence type="ECO:0000313" key="14">
    <source>
        <dbReference type="Proteomes" id="UP000198505"/>
    </source>
</evidence>
<evidence type="ECO:0000256" key="3">
    <source>
        <dbReference type="ARBA" id="ARBA00022449"/>
    </source>
</evidence>
<evidence type="ECO:0000256" key="10">
    <source>
        <dbReference type="ARBA" id="ARBA00025753"/>
    </source>
</evidence>
<gene>
    <name evidence="13" type="ORF">SAMN04487958_10560</name>
</gene>
<organism evidence="13 14">
    <name type="scientific">Vreelandella subterranea</name>
    <dbReference type="NCBI Taxonomy" id="416874"/>
    <lineage>
        <taxon>Bacteria</taxon>
        <taxon>Pseudomonadati</taxon>
        <taxon>Pseudomonadota</taxon>
        <taxon>Gammaproteobacteria</taxon>
        <taxon>Oceanospirillales</taxon>
        <taxon>Halomonadaceae</taxon>
        <taxon>Vreelandella</taxon>
    </lineage>
</organism>